<dbReference type="AlphaFoldDB" id="A0A5K3FV40"/>
<name>A0A5K3FV40_MESCO</name>
<evidence type="ECO:0000256" key="1">
    <source>
        <dbReference type="SAM" id="SignalP"/>
    </source>
</evidence>
<proteinExistence type="predicted"/>
<keyword evidence="1" id="KW-0732">Signal</keyword>
<protein>
    <submittedName>
        <fullName evidence="2">Secreted protein</fullName>
    </submittedName>
</protein>
<organism evidence="2">
    <name type="scientific">Mesocestoides corti</name>
    <name type="common">Flatworm</name>
    <dbReference type="NCBI Taxonomy" id="53468"/>
    <lineage>
        <taxon>Eukaryota</taxon>
        <taxon>Metazoa</taxon>
        <taxon>Spiralia</taxon>
        <taxon>Lophotrochozoa</taxon>
        <taxon>Platyhelminthes</taxon>
        <taxon>Cestoda</taxon>
        <taxon>Eucestoda</taxon>
        <taxon>Cyclophyllidea</taxon>
        <taxon>Mesocestoididae</taxon>
        <taxon>Mesocestoides</taxon>
    </lineage>
</organism>
<evidence type="ECO:0000313" key="2">
    <source>
        <dbReference type="WBParaSite" id="MCU_011620-RA"/>
    </source>
</evidence>
<reference evidence="2" key="1">
    <citation type="submission" date="2019-11" db="UniProtKB">
        <authorList>
            <consortium name="WormBaseParasite"/>
        </authorList>
    </citation>
    <scope>IDENTIFICATION</scope>
</reference>
<feature type="chain" id="PRO_5024287663" evidence="1">
    <location>
        <begin position="20"/>
        <end position="127"/>
    </location>
</feature>
<accession>A0A5K3FV40</accession>
<dbReference type="WBParaSite" id="MCU_011620-RA">
    <property type="protein sequence ID" value="MCU_011620-RA"/>
    <property type="gene ID" value="MCU_011620"/>
</dbReference>
<feature type="signal peptide" evidence="1">
    <location>
        <begin position="1"/>
        <end position="19"/>
    </location>
</feature>
<sequence>MLHFIRILCLLNNWARVFYINSSSHAIGTQRDQYWLTPPPSDVATVEYPSLSINKTGTTEQALLTNQKPEPHIRHLPSEPTMLATPLIIYCSGPCPSLVGCLPFSHSIGSQRDTGLAEARWSNMSAP</sequence>